<sequence>MRRPISFTYIIIATICSLMNIIALMPATKAYEVLLRNWGGQSNAECCVWQEDAQHNFITYIPQSVPNEKHHYYYCSNCATFDGMDKEGADLRNGILTYRTLDDTTTYWADMVVSFKPGNNHIRTNRGGDSGYNNHTCFHVFGDHNEARLDEAPYEECQKIRDSN</sequence>
<dbReference type="AlphaFoldDB" id="A0A015KFY7"/>
<dbReference type="OrthoDB" id="2336790at2759"/>
<reference evidence="2 3" key="1">
    <citation type="submission" date="2014-02" db="EMBL/GenBank/DDBJ databases">
        <title>Single nucleus genome sequencing reveals high similarity among nuclei of an endomycorrhizal fungus.</title>
        <authorList>
            <person name="Lin K."/>
            <person name="Geurts R."/>
            <person name="Zhang Z."/>
            <person name="Limpens E."/>
            <person name="Saunders D.G."/>
            <person name="Mu D."/>
            <person name="Pang E."/>
            <person name="Cao H."/>
            <person name="Cha H."/>
            <person name="Lin T."/>
            <person name="Zhou Q."/>
            <person name="Shang Y."/>
            <person name="Li Y."/>
            <person name="Ivanov S."/>
            <person name="Sharma T."/>
            <person name="Velzen R.V."/>
            <person name="Ruijter N.D."/>
            <person name="Aanen D.K."/>
            <person name="Win J."/>
            <person name="Kamoun S."/>
            <person name="Bisseling T."/>
            <person name="Huang S."/>
        </authorList>
    </citation>
    <scope>NUCLEOTIDE SEQUENCE [LARGE SCALE GENOMIC DNA]</scope>
    <source>
        <strain evidence="3">DAOM197198w</strain>
    </source>
</reference>
<keyword evidence="3" id="KW-1185">Reference proteome</keyword>
<protein>
    <submittedName>
        <fullName evidence="2">Uncharacterized protein</fullName>
    </submittedName>
</protein>
<gene>
    <name evidence="2" type="ORF">RirG_197150</name>
</gene>
<keyword evidence="1" id="KW-0812">Transmembrane</keyword>
<feature type="transmembrane region" description="Helical" evidence="1">
    <location>
        <begin position="7"/>
        <end position="27"/>
    </location>
</feature>
<dbReference type="EMBL" id="JEMT01026730">
    <property type="protein sequence ID" value="EXX58531.1"/>
    <property type="molecule type" value="Genomic_DNA"/>
</dbReference>
<name>A0A015KFY7_RHIIW</name>
<dbReference type="Proteomes" id="UP000022910">
    <property type="component" value="Unassembled WGS sequence"/>
</dbReference>
<evidence type="ECO:0000256" key="1">
    <source>
        <dbReference type="SAM" id="Phobius"/>
    </source>
</evidence>
<evidence type="ECO:0000313" key="3">
    <source>
        <dbReference type="Proteomes" id="UP000022910"/>
    </source>
</evidence>
<keyword evidence="1" id="KW-0472">Membrane</keyword>
<dbReference type="HOGENOM" id="CLU_1619960_0_0_1"/>
<proteinExistence type="predicted"/>
<comment type="caution">
    <text evidence="2">The sequence shown here is derived from an EMBL/GenBank/DDBJ whole genome shotgun (WGS) entry which is preliminary data.</text>
</comment>
<evidence type="ECO:0000313" key="2">
    <source>
        <dbReference type="EMBL" id="EXX58531.1"/>
    </source>
</evidence>
<organism evidence="2 3">
    <name type="scientific">Rhizophagus irregularis (strain DAOM 197198w)</name>
    <name type="common">Glomus intraradices</name>
    <dbReference type="NCBI Taxonomy" id="1432141"/>
    <lineage>
        <taxon>Eukaryota</taxon>
        <taxon>Fungi</taxon>
        <taxon>Fungi incertae sedis</taxon>
        <taxon>Mucoromycota</taxon>
        <taxon>Glomeromycotina</taxon>
        <taxon>Glomeromycetes</taxon>
        <taxon>Glomerales</taxon>
        <taxon>Glomeraceae</taxon>
        <taxon>Rhizophagus</taxon>
    </lineage>
</organism>
<keyword evidence="1" id="KW-1133">Transmembrane helix</keyword>
<accession>A0A015KFY7</accession>